<gene>
    <name evidence="1" type="ORF">DCS_01051</name>
</gene>
<evidence type="ECO:0000313" key="2">
    <source>
        <dbReference type="Proteomes" id="UP000076580"/>
    </source>
</evidence>
<dbReference type="RefSeq" id="XP_040659269.1">
    <property type="nucleotide sequence ID" value="XM_040798386.1"/>
</dbReference>
<dbReference type="AlphaFoldDB" id="A0A151GS32"/>
<dbReference type="InParanoid" id="A0A151GS32"/>
<evidence type="ECO:0000313" key="1">
    <source>
        <dbReference type="EMBL" id="KYK59917.1"/>
    </source>
</evidence>
<protein>
    <submittedName>
        <fullName evidence="1">Uncharacterized protein</fullName>
    </submittedName>
</protein>
<dbReference type="GeneID" id="63713694"/>
<dbReference type="Proteomes" id="UP000076580">
    <property type="component" value="Chromosome 01"/>
</dbReference>
<name>A0A151GS32_DRECN</name>
<comment type="caution">
    <text evidence="1">The sequence shown here is derived from an EMBL/GenBank/DDBJ whole genome shotgun (WGS) entry which is preliminary data.</text>
</comment>
<keyword evidence="2" id="KW-1185">Reference proteome</keyword>
<organism evidence="1 2">
    <name type="scientific">Drechmeria coniospora</name>
    <name type="common">Nematophagous fungus</name>
    <name type="synonym">Meria coniospora</name>
    <dbReference type="NCBI Taxonomy" id="98403"/>
    <lineage>
        <taxon>Eukaryota</taxon>
        <taxon>Fungi</taxon>
        <taxon>Dikarya</taxon>
        <taxon>Ascomycota</taxon>
        <taxon>Pezizomycotina</taxon>
        <taxon>Sordariomycetes</taxon>
        <taxon>Hypocreomycetidae</taxon>
        <taxon>Hypocreales</taxon>
        <taxon>Ophiocordycipitaceae</taxon>
        <taxon>Drechmeria</taxon>
    </lineage>
</organism>
<dbReference type="EMBL" id="LAYC01000001">
    <property type="protein sequence ID" value="KYK59917.1"/>
    <property type="molecule type" value="Genomic_DNA"/>
</dbReference>
<accession>A0A151GS32</accession>
<reference evidence="1 2" key="1">
    <citation type="journal article" date="2016" name="Sci. Rep.">
        <title>Insights into Adaptations to a Near-Obligate Nematode Endoparasitic Lifestyle from the Finished Genome of Drechmeria coniospora.</title>
        <authorList>
            <person name="Zhang L."/>
            <person name="Zhou Z."/>
            <person name="Guo Q."/>
            <person name="Fokkens L."/>
            <person name="Miskei M."/>
            <person name="Pocsi I."/>
            <person name="Zhang W."/>
            <person name="Chen M."/>
            <person name="Wang L."/>
            <person name="Sun Y."/>
            <person name="Donzelli B.G."/>
            <person name="Gibson D.M."/>
            <person name="Nelson D.R."/>
            <person name="Luo J.G."/>
            <person name="Rep M."/>
            <person name="Liu H."/>
            <person name="Yang S."/>
            <person name="Wang J."/>
            <person name="Krasnoff S.B."/>
            <person name="Xu Y."/>
            <person name="Molnar I."/>
            <person name="Lin M."/>
        </authorList>
    </citation>
    <scope>NUCLEOTIDE SEQUENCE [LARGE SCALE GENOMIC DNA]</scope>
    <source>
        <strain evidence="1 2">ARSEF 6962</strain>
    </source>
</reference>
<proteinExistence type="predicted"/>
<sequence>MAYKFLCTCESAFPLPPQPHRACLCALLLMLIDDGLRNGHVVAIARLQAVGARYGNYSRLFAAAGAGVLHKVPVLGRNLLKSAQGQARGAPQSGLQGSKHE</sequence>